<evidence type="ECO:0000313" key="2">
    <source>
        <dbReference type="Proteomes" id="UP000278351"/>
    </source>
</evidence>
<protein>
    <submittedName>
        <fullName evidence="1">Uncharacterized protein</fullName>
    </submittedName>
</protein>
<accession>A0A3N4Q1J6</accession>
<proteinExistence type="predicted"/>
<dbReference type="Proteomes" id="UP000278351">
    <property type="component" value="Unassembled WGS sequence"/>
</dbReference>
<organism evidence="1 2">
    <name type="scientific">Chitinophaga lutea</name>
    <dbReference type="NCBI Taxonomy" id="2488634"/>
    <lineage>
        <taxon>Bacteria</taxon>
        <taxon>Pseudomonadati</taxon>
        <taxon>Bacteroidota</taxon>
        <taxon>Chitinophagia</taxon>
        <taxon>Chitinophagales</taxon>
        <taxon>Chitinophagaceae</taxon>
        <taxon>Chitinophaga</taxon>
    </lineage>
</organism>
<dbReference type="AlphaFoldDB" id="A0A3N4Q1J6"/>
<evidence type="ECO:0000313" key="1">
    <source>
        <dbReference type="EMBL" id="RPE13455.1"/>
    </source>
</evidence>
<sequence>MQNIVAFFLKNSSRSLNRKIVITDAWAWDTWLLLCALSHMKKIRNAKLNKEPLLLLKPL</sequence>
<comment type="caution">
    <text evidence="1">The sequence shown here is derived from an EMBL/GenBank/DDBJ whole genome shotgun (WGS) entry which is preliminary data.</text>
</comment>
<name>A0A3N4Q1J6_9BACT</name>
<gene>
    <name evidence="1" type="ORF">EGT74_08025</name>
</gene>
<keyword evidence="2" id="KW-1185">Reference proteome</keyword>
<reference evidence="1 2" key="1">
    <citation type="submission" date="2018-11" db="EMBL/GenBank/DDBJ databases">
        <title>Chitinophaga lutea sp.nov., isolate from arsenic contaminated soil.</title>
        <authorList>
            <person name="Zong Y."/>
        </authorList>
    </citation>
    <scope>NUCLEOTIDE SEQUENCE [LARGE SCALE GENOMIC DNA]</scope>
    <source>
        <strain evidence="1 2">ZY74</strain>
    </source>
</reference>
<dbReference type="EMBL" id="RPDH01000001">
    <property type="protein sequence ID" value="RPE13455.1"/>
    <property type="molecule type" value="Genomic_DNA"/>
</dbReference>